<keyword evidence="7" id="KW-1185">Reference proteome</keyword>
<dbReference type="InterPro" id="IPR014756">
    <property type="entry name" value="Ig_E-set"/>
</dbReference>
<feature type="compositionally biased region" description="Polar residues" evidence="3">
    <location>
        <begin position="137"/>
        <end position="161"/>
    </location>
</feature>
<dbReference type="SUPFAM" id="SSF81296">
    <property type="entry name" value="E set domains"/>
    <property type="match status" value="1"/>
</dbReference>
<organism evidence="6 7">
    <name type="scientific">Microbacterium tenebrionis</name>
    <dbReference type="NCBI Taxonomy" id="2830665"/>
    <lineage>
        <taxon>Bacteria</taxon>
        <taxon>Bacillati</taxon>
        <taxon>Actinomycetota</taxon>
        <taxon>Actinomycetes</taxon>
        <taxon>Micrococcales</taxon>
        <taxon>Microbacteriaceae</taxon>
        <taxon>Microbacterium</taxon>
    </lineage>
</organism>
<accession>A0A9X1S1S3</accession>
<gene>
    <name evidence="6" type="ORF">KEC56_11665</name>
</gene>
<evidence type="ECO:0000256" key="2">
    <source>
        <dbReference type="ARBA" id="ARBA00023008"/>
    </source>
</evidence>
<name>A0A9X1S1S3_9MICO</name>
<dbReference type="Pfam" id="PF04234">
    <property type="entry name" value="CopC"/>
    <property type="match status" value="1"/>
</dbReference>
<feature type="transmembrane region" description="Helical" evidence="4">
    <location>
        <begin position="166"/>
        <end position="189"/>
    </location>
</feature>
<evidence type="ECO:0000313" key="7">
    <source>
        <dbReference type="Proteomes" id="UP001139289"/>
    </source>
</evidence>
<dbReference type="AlphaFoldDB" id="A0A9X1S1S3"/>
<keyword evidence="1" id="KW-0732">Signal</keyword>
<evidence type="ECO:0000313" key="6">
    <source>
        <dbReference type="EMBL" id="MCC2030163.1"/>
    </source>
</evidence>
<feature type="region of interest" description="Disordered" evidence="3">
    <location>
        <begin position="130"/>
        <end position="161"/>
    </location>
</feature>
<dbReference type="InterPro" id="IPR014755">
    <property type="entry name" value="Cu-Rt/internalin_Ig-like"/>
</dbReference>
<dbReference type="GO" id="GO:0042597">
    <property type="term" value="C:periplasmic space"/>
    <property type="evidence" value="ECO:0007669"/>
    <property type="project" value="InterPro"/>
</dbReference>
<feature type="domain" description="CopC" evidence="5">
    <location>
        <begin position="10"/>
        <end position="102"/>
    </location>
</feature>
<proteinExistence type="predicted"/>
<dbReference type="RefSeq" id="WP_227531101.1">
    <property type="nucleotide sequence ID" value="NZ_JAGTTM010000005.1"/>
</dbReference>
<keyword evidence="4" id="KW-0812">Transmembrane</keyword>
<comment type="caution">
    <text evidence="6">The sequence shown here is derived from an EMBL/GenBank/DDBJ whole genome shotgun (WGS) entry which is preliminary data.</text>
</comment>
<evidence type="ECO:0000256" key="1">
    <source>
        <dbReference type="ARBA" id="ARBA00022729"/>
    </source>
</evidence>
<reference evidence="6" key="1">
    <citation type="submission" date="2021-04" db="EMBL/GenBank/DDBJ databases">
        <title>Microbacterium tenobrionis sp. nov. and Microbacterium allomyrinae sp. nov., isolated from larvae of Tenobrio molitor and Allomyrina dichotoma, respectively.</title>
        <authorList>
            <person name="Lee S.D."/>
        </authorList>
    </citation>
    <scope>NUCLEOTIDE SEQUENCE</scope>
    <source>
        <strain evidence="6">YMB-B2</strain>
    </source>
</reference>
<keyword evidence="2" id="KW-0186">Copper</keyword>
<evidence type="ECO:0000259" key="5">
    <source>
        <dbReference type="Pfam" id="PF04234"/>
    </source>
</evidence>
<keyword evidence="4" id="KW-1133">Transmembrane helix</keyword>
<keyword evidence="4" id="KW-0472">Membrane</keyword>
<evidence type="ECO:0000256" key="4">
    <source>
        <dbReference type="SAM" id="Phobius"/>
    </source>
</evidence>
<protein>
    <submittedName>
        <fullName evidence="6">Copper resistance protein CopC</fullName>
    </submittedName>
</protein>
<dbReference type="Gene3D" id="2.60.40.1220">
    <property type="match status" value="1"/>
</dbReference>
<evidence type="ECO:0000256" key="3">
    <source>
        <dbReference type="SAM" id="MobiDB-lite"/>
    </source>
</evidence>
<dbReference type="GO" id="GO:0046688">
    <property type="term" value="P:response to copper ion"/>
    <property type="evidence" value="ECO:0007669"/>
    <property type="project" value="InterPro"/>
</dbReference>
<dbReference type="Proteomes" id="UP001139289">
    <property type="component" value="Unassembled WGS sequence"/>
</dbReference>
<dbReference type="GO" id="GO:0005507">
    <property type="term" value="F:copper ion binding"/>
    <property type="evidence" value="ECO:0007669"/>
    <property type="project" value="InterPro"/>
</dbReference>
<sequence>MLFAAPAAAHDNLLDSAPSAGDTVTTLEAVSLTFSGELIDFGQASFAQVQGPDGLYYETSCSTIDLNVLTTPVALGEAGTYTILWNAVSSDGHPISESFEFQYAPEEGTESALGWDLPACENERIRAQPGAVVAASPTPTQSAQDEATTPTPAKTDSASDGSSEGVVVLFMLGGVFVLAAVIAAAFWLIRARRRRTE</sequence>
<dbReference type="EMBL" id="JAGTTM010000005">
    <property type="protein sequence ID" value="MCC2030163.1"/>
    <property type="molecule type" value="Genomic_DNA"/>
</dbReference>
<dbReference type="InterPro" id="IPR007348">
    <property type="entry name" value="CopC_dom"/>
</dbReference>